<feature type="domain" description="PapC-like C-terminal" evidence="12">
    <location>
        <begin position="748"/>
        <end position="809"/>
    </location>
</feature>
<feature type="chain" id="PRO_5030761394" evidence="11">
    <location>
        <begin position="30"/>
        <end position="827"/>
    </location>
</feature>
<keyword evidence="6 10" id="KW-0812">Transmembrane</keyword>
<dbReference type="Gene3D" id="2.60.40.3110">
    <property type="match status" value="1"/>
</dbReference>
<keyword evidence="5 10" id="KW-1029">Fimbrium biogenesis</keyword>
<dbReference type="PANTHER" id="PTHR30451">
    <property type="entry name" value="OUTER MEMBRANE USHER PROTEIN"/>
    <property type="match status" value="1"/>
</dbReference>
<evidence type="ECO:0000313" key="14">
    <source>
        <dbReference type="EMBL" id="QPH50437.1"/>
    </source>
</evidence>
<keyword evidence="9 10" id="KW-0998">Cell outer membrane</keyword>
<dbReference type="Pfam" id="PF13954">
    <property type="entry name" value="PapC_N"/>
    <property type="match status" value="1"/>
</dbReference>
<gene>
    <name evidence="14" type="ORF">IZU98_06935</name>
</gene>
<evidence type="ECO:0000256" key="5">
    <source>
        <dbReference type="ARBA" id="ARBA00022558"/>
    </source>
</evidence>
<dbReference type="InterPro" id="IPR042186">
    <property type="entry name" value="FimD_plug_dom"/>
</dbReference>
<comment type="subcellular location">
    <subcellularLocation>
        <location evidence="1 10">Cell outer membrane</location>
        <topology evidence="1 10">Multi-pass membrane protein</topology>
    </subcellularLocation>
</comment>
<evidence type="ECO:0000256" key="3">
    <source>
        <dbReference type="ARBA" id="ARBA00022448"/>
    </source>
</evidence>
<dbReference type="GO" id="GO:0009279">
    <property type="term" value="C:cell outer membrane"/>
    <property type="evidence" value="ECO:0007669"/>
    <property type="project" value="UniProtKB-SubCell"/>
</dbReference>
<dbReference type="EMBL" id="CP064946">
    <property type="protein sequence ID" value="QPH50437.1"/>
    <property type="molecule type" value="Genomic_DNA"/>
</dbReference>
<dbReference type="AlphaFoldDB" id="A0A7S9LAA7"/>
<dbReference type="GO" id="GO:0009297">
    <property type="term" value="P:pilus assembly"/>
    <property type="evidence" value="ECO:0007669"/>
    <property type="project" value="InterPro"/>
</dbReference>
<dbReference type="InterPro" id="IPR025949">
    <property type="entry name" value="PapC-like_C"/>
</dbReference>
<dbReference type="GO" id="GO:0015473">
    <property type="term" value="F:fimbrial usher porin activity"/>
    <property type="evidence" value="ECO:0007669"/>
    <property type="project" value="InterPro"/>
</dbReference>
<evidence type="ECO:0000256" key="7">
    <source>
        <dbReference type="ARBA" id="ARBA00022729"/>
    </source>
</evidence>
<keyword evidence="7 11" id="KW-0732">Signal</keyword>
<evidence type="ECO:0000256" key="2">
    <source>
        <dbReference type="ARBA" id="ARBA00008064"/>
    </source>
</evidence>
<dbReference type="Pfam" id="PF13953">
    <property type="entry name" value="PapC_C"/>
    <property type="match status" value="1"/>
</dbReference>
<dbReference type="PANTHER" id="PTHR30451:SF21">
    <property type="entry name" value="FIMBRIAL USHER DOMAIN-CONTAINING PROTEIN YDET-RELATED"/>
    <property type="match status" value="1"/>
</dbReference>
<evidence type="ECO:0000259" key="13">
    <source>
        <dbReference type="Pfam" id="PF13954"/>
    </source>
</evidence>
<dbReference type="Gene3D" id="3.10.20.410">
    <property type="match status" value="1"/>
</dbReference>
<reference evidence="14 15" key="1">
    <citation type="submission" date="2020-11" db="EMBL/GenBank/DDBJ databases">
        <title>Pseudomonas fulva producing VIM-24.</title>
        <authorList>
            <person name="Liu S."/>
        </authorList>
    </citation>
    <scope>NUCLEOTIDE SEQUENCE [LARGE SCALE GENOMIC DNA]</scope>
    <source>
        <strain evidence="14 15">ZDHY414</strain>
    </source>
</reference>
<evidence type="ECO:0000259" key="12">
    <source>
        <dbReference type="Pfam" id="PF13953"/>
    </source>
</evidence>
<feature type="domain" description="PapC N-terminal" evidence="13">
    <location>
        <begin position="38"/>
        <end position="184"/>
    </location>
</feature>
<evidence type="ECO:0000256" key="1">
    <source>
        <dbReference type="ARBA" id="ARBA00004571"/>
    </source>
</evidence>
<evidence type="ECO:0000256" key="9">
    <source>
        <dbReference type="ARBA" id="ARBA00023237"/>
    </source>
</evidence>
<feature type="signal peptide" evidence="11">
    <location>
        <begin position="1"/>
        <end position="29"/>
    </location>
</feature>
<name>A0A7S9LAA7_9PSED</name>
<dbReference type="InterPro" id="IPR000015">
    <property type="entry name" value="Fimb_usher"/>
</dbReference>
<evidence type="ECO:0000256" key="8">
    <source>
        <dbReference type="ARBA" id="ARBA00023136"/>
    </source>
</evidence>
<dbReference type="Proteomes" id="UP000594430">
    <property type="component" value="Chromosome"/>
</dbReference>
<evidence type="ECO:0000256" key="10">
    <source>
        <dbReference type="RuleBase" id="RU003884"/>
    </source>
</evidence>
<sequence>MPLITPGRPCGACLCLLIGISPWLPVAHASSHSQPAMQFDAHFLRQAGTQPDSVSSIALDALADSTSLPPGRYRVDVVLNLEFVGNHELTFILQDERLDACLPGPLLVGMGVRLESLQDPTLATATCLDLPAVIPGATSTFDAATLRLTLSVPQIAMRRDLASQVETAQWDHGINAAFINYQASTYQGHNRYSGRYSSADLNINSGVNLGAWRLRSSQAWRENGTGATRWSRSQTYAQRGIAGLRGNLTIGETFLDSDVFRGIPLLGVQVASDTSMLPETLQQYAPIIRGVAQTRAKLEVWQNGYPIYTTYVSPGPYAIDDLSPGGSGELDIVLTEDDGRVQRYTQPYATLSNLLREGVWRYSIAVGRYNPAASFDRPTVWQSTAAVGMPWNTTLYGGLMASHYYHAANIGLGKDLGDWGALGLDITQANSEAASGNQQGQSHAIRYGKTFASQTTLRFAGYRYSTRGYRDFDEAVREHSGQDSFMGARRSRLEAAVHQPVGQRSGLSLTYSQQDYWQRSTTQRQYQVNFTTHHGGVNYSLFASQSLNDDFPSQRLFGLTLSMPLDIGHSATASFDALSNNQGHSQRATLNGSSTQYPISYSASLSQNESKQKAAALSIAHQGRSGSLGAGFTEAGDYRSLSLNASGALLFHEDGLAVGPYLGDTAALIEVPDIADVGVRNATGALTNAKGFALVPHLQPYRNNSLVLQTDRLGPEVEIDNGSARVVPSRGAVVKHRFEARRVTRLVLTLRTAQGRPLPFGAQIVDSLGKQLGIVGQAGQVMLSTHTQAQVLSVRWNEHEDGMCQVAVDPKDSPAQQGYHLLSLVCG</sequence>
<dbReference type="InterPro" id="IPR037224">
    <property type="entry name" value="PapC_N_sf"/>
</dbReference>
<organism evidence="14 15">
    <name type="scientific">Pseudomonas fulva</name>
    <dbReference type="NCBI Taxonomy" id="47880"/>
    <lineage>
        <taxon>Bacteria</taxon>
        <taxon>Pseudomonadati</taxon>
        <taxon>Pseudomonadota</taxon>
        <taxon>Gammaproteobacteria</taxon>
        <taxon>Pseudomonadales</taxon>
        <taxon>Pseudomonadaceae</taxon>
        <taxon>Pseudomonas</taxon>
    </lineage>
</organism>
<evidence type="ECO:0000256" key="4">
    <source>
        <dbReference type="ARBA" id="ARBA00022452"/>
    </source>
</evidence>
<dbReference type="PROSITE" id="PS01151">
    <property type="entry name" value="FIMBRIAL_USHER"/>
    <property type="match status" value="1"/>
</dbReference>
<dbReference type="Gene3D" id="2.60.40.2070">
    <property type="match status" value="1"/>
</dbReference>
<proteinExistence type="inferred from homology"/>
<protein>
    <submittedName>
        <fullName evidence="14">Fimbrial biogenesis outer membrane usher protein</fullName>
    </submittedName>
</protein>
<evidence type="ECO:0000313" key="15">
    <source>
        <dbReference type="Proteomes" id="UP000594430"/>
    </source>
</evidence>
<dbReference type="Gene3D" id="2.60.40.2610">
    <property type="entry name" value="Outer membrane usher protein FimD, plug domain"/>
    <property type="match status" value="1"/>
</dbReference>
<dbReference type="Pfam" id="PF00577">
    <property type="entry name" value="Usher"/>
    <property type="match status" value="1"/>
</dbReference>
<evidence type="ECO:0000256" key="6">
    <source>
        <dbReference type="ARBA" id="ARBA00022692"/>
    </source>
</evidence>
<dbReference type="InterPro" id="IPR025885">
    <property type="entry name" value="PapC_N"/>
</dbReference>
<accession>A0A7S9LAA7</accession>
<dbReference type="RefSeq" id="WP_196110517.1">
    <property type="nucleotide sequence ID" value="NZ_CP064943.1"/>
</dbReference>
<evidence type="ECO:0000256" key="11">
    <source>
        <dbReference type="SAM" id="SignalP"/>
    </source>
</evidence>
<keyword evidence="4" id="KW-1134">Transmembrane beta strand</keyword>
<keyword evidence="8 10" id="KW-0472">Membrane</keyword>
<dbReference type="InterPro" id="IPR018030">
    <property type="entry name" value="Fimbrial_membr_usher_CS"/>
</dbReference>
<keyword evidence="3 10" id="KW-0813">Transport</keyword>
<dbReference type="InterPro" id="IPR043142">
    <property type="entry name" value="PapC-like_C_sf"/>
</dbReference>
<dbReference type="SUPFAM" id="SSF141729">
    <property type="entry name" value="FimD N-terminal domain-like"/>
    <property type="match status" value="1"/>
</dbReference>
<comment type="similarity">
    <text evidence="2 10">Belongs to the fimbrial export usher family.</text>
</comment>